<evidence type="ECO:0000313" key="2">
    <source>
        <dbReference type="Proteomes" id="UP000005204"/>
    </source>
</evidence>
<accession>A0A8R2M6R1</accession>
<dbReference type="AlphaFoldDB" id="A0A8R2M6R1"/>
<dbReference type="EnsemblMetazoa" id="XM_038020107.1">
    <property type="protein sequence ID" value="XP_037876035.1"/>
    <property type="gene ID" value="LOC119628375"/>
</dbReference>
<reference evidence="1" key="2">
    <citation type="submission" date="2022-06" db="UniProtKB">
        <authorList>
            <consortium name="EnsemblMetazoa"/>
        </authorList>
    </citation>
    <scope>IDENTIFICATION</scope>
    <source>
        <strain evidence="1">p50T (Dazao)</strain>
    </source>
</reference>
<dbReference type="Proteomes" id="UP000005204">
    <property type="component" value="Unassembled WGS sequence"/>
</dbReference>
<dbReference type="GeneID" id="101743491"/>
<evidence type="ECO:0000313" key="1">
    <source>
        <dbReference type="EnsemblMetazoa" id="XP_037876035.1"/>
    </source>
</evidence>
<proteinExistence type="predicted"/>
<keyword evidence="2" id="KW-1185">Reference proteome</keyword>
<name>A0A8R2M6R1_BOMMO</name>
<reference evidence="2" key="1">
    <citation type="journal article" date="2008" name="Insect Biochem. Mol. Biol.">
        <title>The genome of a lepidopteran model insect, the silkworm Bombyx mori.</title>
        <authorList>
            <consortium name="International Silkworm Genome Consortium"/>
        </authorList>
    </citation>
    <scope>NUCLEOTIDE SEQUENCE [LARGE SCALE GENOMIC DNA]</scope>
    <source>
        <strain evidence="2">p50T</strain>
    </source>
</reference>
<sequence>MQPLPNKITIPMMCPITLTEPNLGKRQFQLNNMVNEAYKNSISFAEIQNLPEKSPVDRLFKIDMASKLRNVDFIIQNLRDEDMLYVSRALKSKWLLDPAHEAMMTPQWLEDELFPTMFTTAVSKMKNWLYLNLKDELRCQKFYQFYKEKEFHYAMKFFVHCSQDYINSEVRDILGRLSPQHFKILCEKCPQVAEMYFNEVHSDDEILTKFLDNQQAYYIGLKGILKQDPTTFFKISEEIFEKKYNPSLTRYIMKHHRDKFNRKPELYAALLLHTKTLAQCLSAEECKQLVLRLARANYLSYWFTYSNVEPLIKRLKPEERASFKKQVFVNKDVGTIVEEWPYSIPALPTQPSYLNGTHVFDDQEYSQGLCESKLLGIKRLIKKKCAKWSECDIVQCEALKSYLDQLFDEYRFTGFSKTFYEISKRIKSESTYKNREYMMLVLVSKTGGKPECVASLLELLRQHSNEPANLKAAVVRSLVKRAAVWRLPQDTWETLMVFAQGLGLDGGPAEAECHEGMHAVVMRQLLGSGEVEAPVREAFLQNFSLFDQYSVNADERQVIKERLPNLLLAAVDAESDPQVRAGHLCLLLDTLQTYKVRVETTALIPAVTHLAALDFSSAEGILRRLFNAKIARRILFRENFTLIQTDVSYLNALRHDTSVLDVNKFVELIERKKMRPEKFLRKLSIYFTERDGLADVYLASLRGRVVANSEVKQSLARPLCILQGADLTFLRGLDTSQKHIALLAAAVRANMHVGRRKLRLDETSLTEVGAKAAANKLLLCPASQVDSNVRLLLQWTRTIRLALILAERNGKEAETYAAAVKLKSIGTLKTALKYFYRKGNSLDLRVWEIIRPVLEGTDLSLKTRTHLQKYILTIKRVPLKIKPEYCAILYKMLKTSNPRKATCLLCCIEHLILNTEETFIESTLVEFFKEVESLRYSVKTCDLLQRFRILIKYLLLSKNENAQNKRFENLGVPLLNFLRTAIAGGYGSFTELFEEVLRTLRYHKALLDPIYQSPLPILKKIVAWMHENLPLEQNFNWFINIHLTMLYSKAIRESMVLNPEVFDNKTLMRSRGVDLVGRLFGTYIAQEIRELIPRYFASIVEIYRGGLEKYFNDYFEYDATKRRLALAIAEGVLEESEGVEAKIAVYFLKDEYYSLETGEASGIVDQMRQIEHTETKFFVYAELF</sequence>
<protein>
    <submittedName>
        <fullName evidence="1">Uncharacterized protein</fullName>
    </submittedName>
</protein>
<dbReference type="RefSeq" id="XP_062531574.1">
    <property type="nucleotide sequence ID" value="XM_062675590.1"/>
</dbReference>
<organism evidence="1 2">
    <name type="scientific">Bombyx mori</name>
    <name type="common">Silk moth</name>
    <dbReference type="NCBI Taxonomy" id="7091"/>
    <lineage>
        <taxon>Eukaryota</taxon>
        <taxon>Metazoa</taxon>
        <taxon>Ecdysozoa</taxon>
        <taxon>Arthropoda</taxon>
        <taxon>Hexapoda</taxon>
        <taxon>Insecta</taxon>
        <taxon>Pterygota</taxon>
        <taxon>Neoptera</taxon>
        <taxon>Endopterygota</taxon>
        <taxon>Lepidoptera</taxon>
        <taxon>Glossata</taxon>
        <taxon>Ditrysia</taxon>
        <taxon>Bombycoidea</taxon>
        <taxon>Bombycidae</taxon>
        <taxon>Bombycinae</taxon>
        <taxon>Bombyx</taxon>
    </lineage>
</organism>